<evidence type="ECO:0000313" key="4">
    <source>
        <dbReference type="Proteomes" id="UP000306825"/>
    </source>
</evidence>
<dbReference type="InterPro" id="IPR015946">
    <property type="entry name" value="KH_dom-like_a/b"/>
</dbReference>
<gene>
    <name evidence="1" type="ORF">CMTB2_03443</name>
    <name evidence="2" type="ORF">FE773_08260</name>
</gene>
<evidence type="ECO:0000313" key="3">
    <source>
        <dbReference type="Proteomes" id="UP000003288"/>
    </source>
</evidence>
<evidence type="ECO:0000313" key="1">
    <source>
        <dbReference type="EMBL" id="EDM24538.1"/>
    </source>
</evidence>
<dbReference type="Gene3D" id="3.30.300.20">
    <property type="match status" value="1"/>
</dbReference>
<dbReference type="EMBL" id="ABCJ01000001">
    <property type="protein sequence ID" value="EDM24538.1"/>
    <property type="molecule type" value="Genomic_DNA"/>
</dbReference>
<reference evidence="2 4" key="2">
    <citation type="submission" date="2019-05" db="EMBL/GenBank/DDBJ databases">
        <title>A comparative analysis of the Nautiliaceae.</title>
        <authorList>
            <person name="Grosche A."/>
            <person name="Smedile F."/>
            <person name="Vetriani C."/>
        </authorList>
    </citation>
    <scope>NUCLEOTIDE SEQUENCE [LARGE SCALE GENOMIC DNA]</scope>
    <source>
        <strain evidence="2 4">TB-2</strain>
    </source>
</reference>
<protein>
    <submittedName>
        <fullName evidence="2">KH domain-containing protein</fullName>
    </submittedName>
</protein>
<name>A0AAI9AJ14_9BACT</name>
<dbReference type="Proteomes" id="UP000003288">
    <property type="component" value="Unassembled WGS sequence"/>
</dbReference>
<dbReference type="InterPro" id="IPR009019">
    <property type="entry name" value="KH_sf_prok-type"/>
</dbReference>
<reference evidence="1 3" key="1">
    <citation type="journal article" date="2011" name="Stand. Genomic Sci.">
        <title>Draft genome sequence of Caminibacter mediatlanticus strain TB-2, an epsilonproteobacterium isolated from a deep-sea hydrothermal vent.</title>
        <authorList>
            <person name="Giovannelli D."/>
            <person name="Ferriera S."/>
            <person name="Johnson J."/>
            <person name="Kravitz S."/>
            <person name="Perez-Rodriguez I."/>
            <person name="Ricci J."/>
            <person name="O'Brien C."/>
            <person name="Voordeckers J.W."/>
            <person name="Bini E."/>
            <person name="Vetriani C."/>
        </authorList>
    </citation>
    <scope>NUCLEOTIDE SEQUENCE [LARGE SCALE GENOMIC DNA]</scope>
    <source>
        <strain evidence="1 3">TB-2</strain>
    </source>
</reference>
<sequence>MVVEFVEEFAKLLSFEPEKIKSEVIPHEDFDEIIIYAKKADVGRIIGKNGSMVRAIKVVISGCKAKENKDYKITVKAYEE</sequence>
<dbReference type="RefSeq" id="WP_007473568.1">
    <property type="nucleotide sequence ID" value="NZ_ABCJ01000001.1"/>
</dbReference>
<proteinExistence type="predicted"/>
<keyword evidence="4" id="KW-1185">Reference proteome</keyword>
<dbReference type="GO" id="GO:0003723">
    <property type="term" value="F:RNA binding"/>
    <property type="evidence" value="ECO:0007669"/>
    <property type="project" value="InterPro"/>
</dbReference>
<dbReference type="AlphaFoldDB" id="A0AAI9AJ14"/>
<organism evidence="1 3">
    <name type="scientific">Caminibacter mediatlanticus TB-2</name>
    <dbReference type="NCBI Taxonomy" id="391592"/>
    <lineage>
        <taxon>Bacteria</taxon>
        <taxon>Pseudomonadati</taxon>
        <taxon>Campylobacterota</taxon>
        <taxon>Epsilonproteobacteria</taxon>
        <taxon>Nautiliales</taxon>
        <taxon>Nautiliaceae</taxon>
        <taxon>Caminibacter</taxon>
    </lineage>
</organism>
<accession>A0AAI9AJ14</accession>
<dbReference type="Pfam" id="PF13083">
    <property type="entry name" value="KH_KhpA-B"/>
    <property type="match status" value="1"/>
</dbReference>
<evidence type="ECO:0000313" key="2">
    <source>
        <dbReference type="EMBL" id="QCT95183.1"/>
    </source>
</evidence>
<dbReference type="Proteomes" id="UP000306825">
    <property type="component" value="Chromosome"/>
</dbReference>
<dbReference type="SUPFAM" id="SSF54814">
    <property type="entry name" value="Prokaryotic type KH domain (KH-domain type II)"/>
    <property type="match status" value="1"/>
</dbReference>
<dbReference type="EMBL" id="CP040463">
    <property type="protein sequence ID" value="QCT95183.1"/>
    <property type="molecule type" value="Genomic_DNA"/>
</dbReference>